<dbReference type="PANTHER" id="PTHR43289">
    <property type="entry name" value="MITOGEN-ACTIVATED PROTEIN KINASE KINASE KINASE 20-RELATED"/>
    <property type="match status" value="1"/>
</dbReference>
<dbReference type="AlphaFoldDB" id="A0A0K1EB97"/>
<dbReference type="SUPFAM" id="SSF56112">
    <property type="entry name" value="Protein kinase-like (PK-like)"/>
    <property type="match status" value="1"/>
</dbReference>
<dbReference type="Gene3D" id="1.10.510.10">
    <property type="entry name" value="Transferase(Phosphotransferase) domain 1"/>
    <property type="match status" value="1"/>
</dbReference>
<protein>
    <submittedName>
        <fullName evidence="6">Protein kinase</fullName>
        <ecNumber evidence="6">2.7.11.1</ecNumber>
    </submittedName>
</protein>
<keyword evidence="2" id="KW-0547">Nucleotide-binding</keyword>
<evidence type="ECO:0000256" key="2">
    <source>
        <dbReference type="ARBA" id="ARBA00022741"/>
    </source>
</evidence>
<dbReference type="EMBL" id="CP012159">
    <property type="protein sequence ID" value="AKT37962.1"/>
    <property type="molecule type" value="Genomic_DNA"/>
</dbReference>
<accession>A0A0K1EB97</accession>
<keyword evidence="3 6" id="KW-0418">Kinase</keyword>
<keyword evidence="4" id="KW-0067">ATP-binding</keyword>
<dbReference type="InterPro" id="IPR000719">
    <property type="entry name" value="Prot_kinase_dom"/>
</dbReference>
<dbReference type="Pfam" id="PF00069">
    <property type="entry name" value="Pkinase"/>
    <property type="match status" value="1"/>
</dbReference>
<evidence type="ECO:0000313" key="6">
    <source>
        <dbReference type="EMBL" id="AKT37962.1"/>
    </source>
</evidence>
<dbReference type="Proteomes" id="UP000067626">
    <property type="component" value="Chromosome"/>
</dbReference>
<evidence type="ECO:0000256" key="3">
    <source>
        <dbReference type="ARBA" id="ARBA00022777"/>
    </source>
</evidence>
<dbReference type="EC" id="2.7.11.1" evidence="6"/>
<dbReference type="SUPFAM" id="SSF82171">
    <property type="entry name" value="DPP6 N-terminal domain-like"/>
    <property type="match status" value="1"/>
</dbReference>
<sequence length="751" mass="79902">MGYGSAVITILRDDEALDELLGSSLTSGAAPDVRYQIMRRAGVGTMFASFYALRIAPEGESPVVVKILRPSFSRQLGATAEVVVRKEAESLRRLNERVPPTPFVVRLIDTGLVELQRGMRMQTLPWITIEYVHGGTQGTTLQERVESTIEATGTAFDPGRAMRAVECMAAGLTAVHEVGVIHRDLTPERILCCGAGVDEVFKISEFGLARPKGVKETLGIGAIEMEGVRPMELLSGSSELGPWTDLFGFAGVVYFLLTGEPLFPQRRAAEVLAAVTSRTRRSVLEGRWLHPALRAQESACKSIDLALRWATAPTPDERLQEAESLAAMLVPYLKPVASVPLLSAATPSVSAPPLPSQRPPAAPQAMDLGSARPGPSWMRQTIQVRRTSTAAPPVVVPAPAPLPADTEDFAERMTIPSMPPLLAPLTPAFQGFQGMPAGPPAGALPPGGTFTGSEVWRWSVLNQRSIEGVVRSVGWDGYGRCLAATSEGLLFWNGTSWSIAEAAQLPAARGIRFVQRVAAGRWLVGGDGATLATYTTGGVANVTHRAGATEHYLALSGDDEDIGVLASAAPGAPIMLQTFIGKRWMRAYEIAGMAHLSGLARIGDDQWLVVGRGQHGLGVVARYVPLEWFLEYLPVPEVRAFLAGAATPDLGLGLVTGVDGTAIWYHEGHITTETVDARFDLSAVALSPDGTAWAASARRIWCRTPAPPGEGVWTCVWKDDSAVAPIVSLFVDSGVALVVTADGGVLEGRAA</sequence>
<reference evidence="6 7" key="1">
    <citation type="submission" date="2015-07" db="EMBL/GenBank/DDBJ databases">
        <title>Genome analysis of myxobacterium Chondromyces crocatus Cm c5 reveals a high potential for natural compound synthesis and the genetic basis for the loss of fruiting body formation.</title>
        <authorList>
            <person name="Zaburannyi N."/>
            <person name="Bunk B."/>
            <person name="Maier J."/>
            <person name="Overmann J."/>
            <person name="Mueller R."/>
        </authorList>
    </citation>
    <scope>NUCLEOTIDE SEQUENCE [LARGE SCALE GENOMIC DNA]</scope>
    <source>
        <strain evidence="6 7">Cm c5</strain>
    </source>
</reference>
<dbReference type="GO" id="GO:0004674">
    <property type="term" value="F:protein serine/threonine kinase activity"/>
    <property type="evidence" value="ECO:0007669"/>
    <property type="project" value="UniProtKB-EC"/>
</dbReference>
<keyword evidence="7" id="KW-1185">Reference proteome</keyword>
<dbReference type="InterPro" id="IPR011009">
    <property type="entry name" value="Kinase-like_dom_sf"/>
</dbReference>
<name>A0A0K1EB97_CHOCO</name>
<evidence type="ECO:0000256" key="1">
    <source>
        <dbReference type="ARBA" id="ARBA00022679"/>
    </source>
</evidence>
<proteinExistence type="predicted"/>
<dbReference type="GO" id="GO:0005524">
    <property type="term" value="F:ATP binding"/>
    <property type="evidence" value="ECO:0007669"/>
    <property type="project" value="UniProtKB-KW"/>
</dbReference>
<feature type="domain" description="Protein kinase" evidence="5">
    <location>
        <begin position="35"/>
        <end position="333"/>
    </location>
</feature>
<dbReference type="SMART" id="SM00220">
    <property type="entry name" value="S_TKc"/>
    <property type="match status" value="1"/>
</dbReference>
<organism evidence="6 7">
    <name type="scientific">Chondromyces crocatus</name>
    <dbReference type="NCBI Taxonomy" id="52"/>
    <lineage>
        <taxon>Bacteria</taxon>
        <taxon>Pseudomonadati</taxon>
        <taxon>Myxococcota</taxon>
        <taxon>Polyangia</taxon>
        <taxon>Polyangiales</taxon>
        <taxon>Polyangiaceae</taxon>
        <taxon>Chondromyces</taxon>
    </lineage>
</organism>
<gene>
    <name evidence="6" type="ORF">CMC5_021030</name>
</gene>
<dbReference type="PANTHER" id="PTHR43289:SF6">
    <property type="entry name" value="SERINE_THREONINE-PROTEIN KINASE NEKL-3"/>
    <property type="match status" value="1"/>
</dbReference>
<dbReference type="KEGG" id="ccro:CMC5_021030"/>
<keyword evidence="1 6" id="KW-0808">Transferase</keyword>
<evidence type="ECO:0000259" key="5">
    <source>
        <dbReference type="PROSITE" id="PS50011"/>
    </source>
</evidence>
<evidence type="ECO:0000313" key="7">
    <source>
        <dbReference type="Proteomes" id="UP000067626"/>
    </source>
</evidence>
<dbReference type="STRING" id="52.CMC5_021030"/>
<dbReference type="PROSITE" id="PS50011">
    <property type="entry name" value="PROTEIN_KINASE_DOM"/>
    <property type="match status" value="1"/>
</dbReference>
<evidence type="ECO:0000256" key="4">
    <source>
        <dbReference type="ARBA" id="ARBA00022840"/>
    </source>
</evidence>